<name>A0A8T1NK89_CARIL</name>
<evidence type="ECO:0000313" key="2">
    <source>
        <dbReference type="Proteomes" id="UP000811609"/>
    </source>
</evidence>
<sequence length="115" mass="13498">MRNSKNCSYSNLPLPNFYPSLALCFRFHKRKCHEREVDSPQREEQNPRVAFVLTQFLEKYENPNAHTKVSSFASKPSRKVSHKNLNILQLCIPHFPSHSLDKFSSRDWNCSSYIP</sequence>
<comment type="caution">
    <text evidence="1">The sequence shown here is derived from an EMBL/GenBank/DDBJ whole genome shotgun (WGS) entry which is preliminary data.</text>
</comment>
<organism evidence="1 2">
    <name type="scientific">Carya illinoinensis</name>
    <name type="common">Pecan</name>
    <dbReference type="NCBI Taxonomy" id="32201"/>
    <lineage>
        <taxon>Eukaryota</taxon>
        <taxon>Viridiplantae</taxon>
        <taxon>Streptophyta</taxon>
        <taxon>Embryophyta</taxon>
        <taxon>Tracheophyta</taxon>
        <taxon>Spermatophyta</taxon>
        <taxon>Magnoliopsida</taxon>
        <taxon>eudicotyledons</taxon>
        <taxon>Gunneridae</taxon>
        <taxon>Pentapetalae</taxon>
        <taxon>rosids</taxon>
        <taxon>fabids</taxon>
        <taxon>Fagales</taxon>
        <taxon>Juglandaceae</taxon>
        <taxon>Carya</taxon>
    </lineage>
</organism>
<keyword evidence="2" id="KW-1185">Reference proteome</keyword>
<proteinExistence type="predicted"/>
<dbReference type="AlphaFoldDB" id="A0A8T1NK89"/>
<evidence type="ECO:0000313" key="1">
    <source>
        <dbReference type="EMBL" id="KAG6629313.1"/>
    </source>
</evidence>
<dbReference type="EMBL" id="CM031822">
    <property type="protein sequence ID" value="KAG6629313.1"/>
    <property type="molecule type" value="Genomic_DNA"/>
</dbReference>
<gene>
    <name evidence="1" type="ORF">CIPAW_14G076200</name>
</gene>
<reference evidence="1" key="1">
    <citation type="submission" date="2020-12" db="EMBL/GenBank/DDBJ databases">
        <title>WGS assembly of Carya illinoinensis cv. Pawnee.</title>
        <authorList>
            <person name="Platts A."/>
            <person name="Shu S."/>
            <person name="Wright S."/>
            <person name="Barry K."/>
            <person name="Edger P."/>
            <person name="Pires J.C."/>
            <person name="Schmutz J."/>
        </authorList>
    </citation>
    <scope>NUCLEOTIDE SEQUENCE</scope>
    <source>
        <tissue evidence="1">Leaf</tissue>
    </source>
</reference>
<dbReference type="Proteomes" id="UP000811609">
    <property type="component" value="Chromosome 14"/>
</dbReference>
<protein>
    <submittedName>
        <fullName evidence="1">Uncharacterized protein</fullName>
    </submittedName>
</protein>
<accession>A0A8T1NK89</accession>